<feature type="transmembrane region" description="Helical" evidence="1">
    <location>
        <begin position="283"/>
        <end position="303"/>
    </location>
</feature>
<dbReference type="InterPro" id="IPR029044">
    <property type="entry name" value="Nucleotide-diphossugar_trans"/>
</dbReference>
<sequence>MVDFTVVIPTYNGAQRLPRVLDALRSQNISDSFAWEVVIVDNNSTDGTAAVIEGYQLNWLTTMPLRYVTEPRQGLAYARQCGVEAANGKWVGFLDDDTAPDQNWVTAAYHFGAQHPHAGAYGGQIHGDFEVPPPENFERIKSFLAIKERGPNPHLYQPDVLILPPGAGLVIYKQAWLEAVPAQLQRTTRGGNDFEISICMHRQGWEIWYNPDMHIYHHIPQKRLEKEALLSLSHTVGSCICELRLINVSVWQVPVIVSRIFLGNLKRIVRHLVQYRFQIRDDVVLMCELVFFIGGFLSPFYLLRKKLANPSA</sequence>
<keyword evidence="1" id="KW-0472">Membrane</keyword>
<dbReference type="PANTHER" id="PTHR43685:SF2">
    <property type="entry name" value="GLYCOSYLTRANSFERASE 2-LIKE DOMAIN-CONTAINING PROTEIN"/>
    <property type="match status" value="1"/>
</dbReference>
<evidence type="ECO:0000313" key="4">
    <source>
        <dbReference type="Proteomes" id="UP000481033"/>
    </source>
</evidence>
<dbReference type="InterPro" id="IPR050834">
    <property type="entry name" value="Glycosyltransf_2"/>
</dbReference>
<evidence type="ECO:0000259" key="2">
    <source>
        <dbReference type="Pfam" id="PF00535"/>
    </source>
</evidence>
<reference evidence="3 4" key="1">
    <citation type="journal article" date="2020" name="Microb. Ecol.">
        <title>Ecogenomics of the Marine Benthic Filamentous Cyanobacterium Adonisia.</title>
        <authorList>
            <person name="Walter J.M."/>
            <person name="Coutinho F.H."/>
            <person name="Leomil L."/>
            <person name="Hargreaves P.I."/>
            <person name="Campeao M.E."/>
            <person name="Vieira V.V."/>
            <person name="Silva B.S."/>
            <person name="Fistarol G.O."/>
            <person name="Salomon P.S."/>
            <person name="Sawabe T."/>
            <person name="Mino S."/>
            <person name="Hosokawa M."/>
            <person name="Miyashita H."/>
            <person name="Maruyama F."/>
            <person name="van Verk M.C."/>
            <person name="Dutilh B.E."/>
            <person name="Thompson C.C."/>
            <person name="Thompson F.L."/>
        </authorList>
    </citation>
    <scope>NUCLEOTIDE SEQUENCE [LARGE SCALE GENOMIC DNA]</scope>
    <source>
        <strain evidence="3 4">CCMR0081</strain>
    </source>
</reference>
<accession>A0A6M0RG11</accession>
<name>A0A6M0RG11_9CYAN</name>
<dbReference type="AlphaFoldDB" id="A0A6M0RG11"/>
<evidence type="ECO:0000313" key="3">
    <source>
        <dbReference type="EMBL" id="NEZ55186.1"/>
    </source>
</evidence>
<protein>
    <submittedName>
        <fullName evidence="3">Glycosyltransferase family 2 protein</fullName>
    </submittedName>
</protein>
<evidence type="ECO:0000256" key="1">
    <source>
        <dbReference type="SAM" id="Phobius"/>
    </source>
</evidence>
<keyword evidence="1" id="KW-1133">Transmembrane helix</keyword>
<dbReference type="Pfam" id="PF00535">
    <property type="entry name" value="Glycos_transf_2"/>
    <property type="match status" value="1"/>
</dbReference>
<dbReference type="SUPFAM" id="SSF53448">
    <property type="entry name" value="Nucleotide-diphospho-sugar transferases"/>
    <property type="match status" value="1"/>
</dbReference>
<keyword evidence="4" id="KW-1185">Reference proteome</keyword>
<dbReference type="InterPro" id="IPR001173">
    <property type="entry name" value="Glyco_trans_2-like"/>
</dbReference>
<dbReference type="PANTHER" id="PTHR43685">
    <property type="entry name" value="GLYCOSYLTRANSFERASE"/>
    <property type="match status" value="1"/>
</dbReference>
<dbReference type="EMBL" id="QXHD01000004">
    <property type="protein sequence ID" value="NEZ55186.1"/>
    <property type="molecule type" value="Genomic_DNA"/>
</dbReference>
<organism evidence="3 4">
    <name type="scientific">Adonisia turfae CCMR0081</name>
    <dbReference type="NCBI Taxonomy" id="2292702"/>
    <lineage>
        <taxon>Bacteria</taxon>
        <taxon>Bacillati</taxon>
        <taxon>Cyanobacteriota</taxon>
        <taxon>Adonisia</taxon>
        <taxon>Adonisia turfae</taxon>
    </lineage>
</organism>
<dbReference type="GO" id="GO:0016740">
    <property type="term" value="F:transferase activity"/>
    <property type="evidence" value="ECO:0007669"/>
    <property type="project" value="UniProtKB-KW"/>
</dbReference>
<dbReference type="Gene3D" id="3.90.550.10">
    <property type="entry name" value="Spore Coat Polysaccharide Biosynthesis Protein SpsA, Chain A"/>
    <property type="match status" value="1"/>
</dbReference>
<dbReference type="RefSeq" id="WP_163696946.1">
    <property type="nucleotide sequence ID" value="NZ_QXHD01000004.1"/>
</dbReference>
<comment type="caution">
    <text evidence="3">The sequence shown here is derived from an EMBL/GenBank/DDBJ whole genome shotgun (WGS) entry which is preliminary data.</text>
</comment>
<dbReference type="NCBIfam" id="NF038302">
    <property type="entry name" value="EPS_HpsE"/>
    <property type="match status" value="1"/>
</dbReference>
<dbReference type="Proteomes" id="UP000481033">
    <property type="component" value="Unassembled WGS sequence"/>
</dbReference>
<proteinExistence type="predicted"/>
<feature type="domain" description="Glycosyltransferase 2-like" evidence="2">
    <location>
        <begin position="5"/>
        <end position="136"/>
    </location>
</feature>
<keyword evidence="3" id="KW-0808">Transferase</keyword>
<keyword evidence="1" id="KW-0812">Transmembrane</keyword>
<gene>
    <name evidence="3" type="ORF">DXZ20_05740</name>
</gene>
<dbReference type="CDD" id="cd00761">
    <property type="entry name" value="Glyco_tranf_GTA_type"/>
    <property type="match status" value="1"/>
</dbReference>